<protein>
    <recommendedName>
        <fullName evidence="4">Cyd operon protein YbgT</fullName>
    </recommendedName>
</protein>
<dbReference type="Proteomes" id="UP001596114">
    <property type="component" value="Unassembled WGS sequence"/>
</dbReference>
<evidence type="ECO:0000256" key="1">
    <source>
        <dbReference type="SAM" id="Phobius"/>
    </source>
</evidence>
<feature type="transmembrane region" description="Helical" evidence="1">
    <location>
        <begin position="31"/>
        <end position="52"/>
    </location>
</feature>
<dbReference type="EMBL" id="JBHSNF010000003">
    <property type="protein sequence ID" value="MFC5527177.1"/>
    <property type="molecule type" value="Genomic_DNA"/>
</dbReference>
<sequence length="70" mass="7330">MKTFLQFILFMVIALVVILMAIVLGGSGAWYFAWLVGTGMIVLITAAGGAMLDAQDEHAADQTKAGAAEV</sequence>
<keyword evidence="3" id="KW-1185">Reference proteome</keyword>
<feature type="transmembrane region" description="Helical" evidence="1">
    <location>
        <begin position="7"/>
        <end position="25"/>
    </location>
</feature>
<dbReference type="RefSeq" id="WP_377321570.1">
    <property type="nucleotide sequence ID" value="NZ_JBHSNF010000003.1"/>
</dbReference>
<reference evidence="3" key="1">
    <citation type="journal article" date="2019" name="Int. J. Syst. Evol. Microbiol.">
        <title>The Global Catalogue of Microorganisms (GCM) 10K type strain sequencing project: providing services to taxonomists for standard genome sequencing and annotation.</title>
        <authorList>
            <consortium name="The Broad Institute Genomics Platform"/>
            <consortium name="The Broad Institute Genome Sequencing Center for Infectious Disease"/>
            <person name="Wu L."/>
            <person name="Ma J."/>
        </authorList>
    </citation>
    <scope>NUCLEOTIDE SEQUENCE [LARGE SCALE GENOMIC DNA]</scope>
    <source>
        <strain evidence="3">CGMCC 1.16619</strain>
    </source>
</reference>
<evidence type="ECO:0008006" key="4">
    <source>
        <dbReference type="Google" id="ProtNLM"/>
    </source>
</evidence>
<evidence type="ECO:0000313" key="3">
    <source>
        <dbReference type="Proteomes" id="UP001596114"/>
    </source>
</evidence>
<gene>
    <name evidence="2" type="ORF">ACFPPA_15660</name>
</gene>
<organism evidence="2 3">
    <name type="scientific">Rhodanobacter ginsengisoli</name>
    <dbReference type="NCBI Taxonomy" id="418646"/>
    <lineage>
        <taxon>Bacteria</taxon>
        <taxon>Pseudomonadati</taxon>
        <taxon>Pseudomonadota</taxon>
        <taxon>Gammaproteobacteria</taxon>
        <taxon>Lysobacterales</taxon>
        <taxon>Rhodanobacteraceae</taxon>
        <taxon>Rhodanobacter</taxon>
    </lineage>
</organism>
<accession>A0ABW0QUA3</accession>
<keyword evidence="1" id="KW-0812">Transmembrane</keyword>
<comment type="caution">
    <text evidence="2">The sequence shown here is derived from an EMBL/GenBank/DDBJ whole genome shotgun (WGS) entry which is preliminary data.</text>
</comment>
<keyword evidence="1" id="KW-1133">Transmembrane helix</keyword>
<proteinExistence type="predicted"/>
<name>A0ABW0QUA3_9GAMM</name>
<keyword evidence="1" id="KW-0472">Membrane</keyword>
<evidence type="ECO:0000313" key="2">
    <source>
        <dbReference type="EMBL" id="MFC5527177.1"/>
    </source>
</evidence>